<dbReference type="Proteomes" id="UP000011705">
    <property type="component" value="Chromosome"/>
</dbReference>
<dbReference type="RefSeq" id="WP_002677329.1">
    <property type="nucleotide sequence ID" value="NZ_CM001795.1"/>
</dbReference>
<comment type="caution">
    <text evidence="1">The sequence shown here is derived from an EMBL/GenBank/DDBJ whole genome shotgun (WGS) entry which is preliminary data.</text>
</comment>
<protein>
    <submittedName>
        <fullName evidence="1">Uncharacterized protein</fullName>
    </submittedName>
</protein>
<dbReference type="SUPFAM" id="SSF52467">
    <property type="entry name" value="DHS-like NAD/FAD-binding domain"/>
    <property type="match status" value="1"/>
</dbReference>
<organism evidence="1">
    <name type="scientific">Treponema denticola H-22</name>
    <dbReference type="NCBI Taxonomy" id="999432"/>
    <lineage>
        <taxon>Bacteria</taxon>
        <taxon>Pseudomonadati</taxon>
        <taxon>Spirochaetota</taxon>
        <taxon>Spirochaetia</taxon>
        <taxon>Spirochaetales</taxon>
        <taxon>Treponemataceae</taxon>
        <taxon>Treponema</taxon>
    </lineage>
</organism>
<name>A0A0E2EEG0_TREDN</name>
<dbReference type="PATRIC" id="fig|999432.5.peg.2387"/>
<dbReference type="HOGENOM" id="CLU_040645_0_0_12"/>
<gene>
    <name evidence="1" type="ORF">HMPREF9726_02297</name>
</gene>
<dbReference type="Pfam" id="PF13289">
    <property type="entry name" value="SIR2_2"/>
    <property type="match status" value="1"/>
</dbReference>
<reference evidence="1" key="1">
    <citation type="submission" date="2012-01" db="EMBL/GenBank/DDBJ databases">
        <title>The Genome Sequence of Treponema denticola H-22.</title>
        <authorList>
            <consortium name="The Broad Institute Genome Sequencing Platform"/>
            <person name="Earl A."/>
            <person name="Ward D."/>
            <person name="Feldgarden M."/>
            <person name="Gevers D."/>
            <person name="Blanton J.M."/>
            <person name="Fenno C.J."/>
            <person name="Baranova O.V."/>
            <person name="Mathney J."/>
            <person name="Dewhirst F.E."/>
            <person name="Izard J."/>
            <person name="Young S.K."/>
            <person name="Zeng Q."/>
            <person name="Gargeya S."/>
            <person name="Fitzgerald M."/>
            <person name="Haas B."/>
            <person name="Abouelleil A."/>
            <person name="Alvarado L."/>
            <person name="Arachchi H.M."/>
            <person name="Berlin A."/>
            <person name="Chapman S.B."/>
            <person name="Gearin G."/>
            <person name="Goldberg J."/>
            <person name="Griggs A."/>
            <person name="Gujja S."/>
            <person name="Hansen M."/>
            <person name="Heiman D."/>
            <person name="Howarth C."/>
            <person name="Larimer J."/>
            <person name="Lui A."/>
            <person name="MacDonald P.J.P."/>
            <person name="McCowen C."/>
            <person name="Montmayeur A."/>
            <person name="Murphy C."/>
            <person name="Neiman D."/>
            <person name="Pearson M."/>
            <person name="Priest M."/>
            <person name="Roberts A."/>
            <person name="Saif S."/>
            <person name="Shea T."/>
            <person name="Sisk P."/>
            <person name="Stolte C."/>
            <person name="Sykes S."/>
            <person name="Wortman J."/>
            <person name="Nusbaum C."/>
            <person name="Birren B."/>
        </authorList>
    </citation>
    <scope>NUCLEOTIDE SEQUENCE [LARGE SCALE GENOMIC DNA]</scope>
    <source>
        <strain evidence="1">H-22</strain>
    </source>
</reference>
<dbReference type="EMBL" id="AGDV01000021">
    <property type="protein sequence ID" value="EMB30612.1"/>
    <property type="molecule type" value="Genomic_DNA"/>
</dbReference>
<accession>A0A0E2EEG0</accession>
<dbReference type="InterPro" id="IPR029035">
    <property type="entry name" value="DHS-like_NAD/FAD-binding_dom"/>
</dbReference>
<sequence>MKEIVIRKDKTIAYDDEHCYVDDQVISSTDNNTDGLELITNISTPIEQANKEKLKFYNNFFKRHFQNIVILSAAGTSLDNGADETKRGKIRDGLWEYCKDEIAAFINDITDLKERDFYKHKDIENLLSHIILYKKLNSSNEAFSDKITALEKKIAEACTLTLQEGAPHKLFLDKITARKSSDSRIQLFTTNYDTLFEQAAQTGGFVIIDGFSFTEPREFSGRYFDYDIVNRERTRLKQEDSFVSRVFHLYKLHGSLNWEKTGGKIIQTANPEQPLIIYPASNKYESSYEQPYFEMMSRFQQALRKENILLIVIGFGFKDKHIQNVILEAVNQNPSFQLVIINYSGTEDGTIDREGLKDFFEDDEHKIIKRNVTIIFDSFKNFSNNYPENETYSEKYEGDKNETV</sequence>
<evidence type="ECO:0000313" key="1">
    <source>
        <dbReference type="EMBL" id="EMB30612.1"/>
    </source>
</evidence>
<dbReference type="AlphaFoldDB" id="A0A0E2EEG0"/>
<proteinExistence type="predicted"/>